<proteinExistence type="predicted"/>
<name>A0A238JIE2_9RHOB</name>
<dbReference type="InterPro" id="IPR050194">
    <property type="entry name" value="Glycosyltransferase_grp1"/>
</dbReference>
<dbReference type="OrthoDB" id="5490290at2"/>
<keyword evidence="3" id="KW-1185">Reference proteome</keyword>
<dbReference type="RefSeq" id="WP_099248020.1">
    <property type="nucleotide sequence ID" value="NZ_FXXP01000003.1"/>
</dbReference>
<dbReference type="Proteomes" id="UP000225972">
    <property type="component" value="Unassembled WGS sequence"/>
</dbReference>
<dbReference type="PANTHER" id="PTHR45947:SF3">
    <property type="entry name" value="SULFOQUINOVOSYL TRANSFERASE SQD2"/>
    <property type="match status" value="1"/>
</dbReference>
<dbReference type="Gene3D" id="3.40.50.2000">
    <property type="entry name" value="Glycogen Phosphorylase B"/>
    <property type="match status" value="2"/>
</dbReference>
<reference evidence="3" key="1">
    <citation type="submission" date="2017-05" db="EMBL/GenBank/DDBJ databases">
        <authorList>
            <person name="Rodrigo-Torres L."/>
            <person name="Arahal R. D."/>
            <person name="Lucena T."/>
        </authorList>
    </citation>
    <scope>NUCLEOTIDE SEQUENCE [LARGE SCALE GENOMIC DNA]</scope>
    <source>
        <strain evidence="3">CECT 8649</strain>
    </source>
</reference>
<dbReference type="InterPro" id="IPR001296">
    <property type="entry name" value="Glyco_trans_1"/>
</dbReference>
<organism evidence="2 3">
    <name type="scientific">Pelagimonas phthalicica</name>
    <dbReference type="NCBI Taxonomy" id="1037362"/>
    <lineage>
        <taxon>Bacteria</taxon>
        <taxon>Pseudomonadati</taxon>
        <taxon>Pseudomonadota</taxon>
        <taxon>Alphaproteobacteria</taxon>
        <taxon>Rhodobacterales</taxon>
        <taxon>Roseobacteraceae</taxon>
        <taxon>Pelagimonas</taxon>
    </lineage>
</organism>
<evidence type="ECO:0000313" key="2">
    <source>
        <dbReference type="EMBL" id="SMX29586.1"/>
    </source>
</evidence>
<keyword evidence="2" id="KW-0328">Glycosyltransferase</keyword>
<dbReference type="Pfam" id="PF00534">
    <property type="entry name" value="Glycos_transf_1"/>
    <property type="match status" value="1"/>
</dbReference>
<evidence type="ECO:0000313" key="3">
    <source>
        <dbReference type="Proteomes" id="UP000225972"/>
    </source>
</evidence>
<dbReference type="PANTHER" id="PTHR45947">
    <property type="entry name" value="SULFOQUINOVOSYL TRANSFERASE SQD2"/>
    <property type="match status" value="1"/>
</dbReference>
<gene>
    <name evidence="2" type="primary">kanE</name>
    <name evidence="2" type="ORF">TRP8649_03723</name>
</gene>
<dbReference type="EMBL" id="FXXP01000003">
    <property type="protein sequence ID" value="SMX29586.1"/>
    <property type="molecule type" value="Genomic_DNA"/>
</dbReference>
<dbReference type="SUPFAM" id="SSF53756">
    <property type="entry name" value="UDP-Glycosyltransferase/glycogen phosphorylase"/>
    <property type="match status" value="1"/>
</dbReference>
<dbReference type="EC" id="2.4.1.301" evidence="2"/>
<feature type="domain" description="Glycosyl transferase family 1" evidence="1">
    <location>
        <begin position="190"/>
        <end position="346"/>
    </location>
</feature>
<protein>
    <submittedName>
        <fullName evidence="2">Alpha-D-kanosaminyltransferase</fullName>
        <ecNumber evidence="2">2.4.1.301</ecNumber>
    </submittedName>
</protein>
<evidence type="ECO:0000259" key="1">
    <source>
        <dbReference type="Pfam" id="PF00534"/>
    </source>
</evidence>
<dbReference type="AlphaFoldDB" id="A0A238JIE2"/>
<accession>A0A238JIE2</accession>
<sequence length="406" mass="44312">MHCLALSRQIGHYHNARFRAAAARFDKFTVLSCAGEGFFAEFSAKSFDGYTVETLANGRDEYAALVASGEFMTRVAAVLDRFKPDAIAVPGWASAESFAALTWARKNNTPVIVMAESQQDDVGRSSAKEALKSHIVKQFDAALAGGFSTRDYLVQLGMPHDRIGLGYNAVDNDHFGRGAEEARQNAADLRQEHGLPERYFLSSGRFIGKKNFPLLVQAYAKARQELGDTLPDLVILGDGDERQAIEDAIATADLAAHVHLPGYKGYDLLPIMYGLSQGFVHVATREQWGLVINEAMASKVPVIVSDRCGATRTLLKQGKGGYVVDPFNTDDIAKALADLASKTPEDWAAMAQEAFDTVADWGPDRFGDGMLHAVNAARSAKRRGALPVWDRVLLNRLGKRVYTDVD</sequence>
<keyword evidence="2" id="KW-0808">Transferase</keyword>
<dbReference type="GO" id="GO:0016758">
    <property type="term" value="F:hexosyltransferase activity"/>
    <property type="evidence" value="ECO:0007669"/>
    <property type="project" value="TreeGrafter"/>
</dbReference>